<keyword evidence="4" id="KW-0997">Cell inner membrane</keyword>
<dbReference type="Proteomes" id="UP000254867">
    <property type="component" value="Unassembled WGS sequence"/>
</dbReference>
<keyword evidence="8" id="KW-0378">Hydrolase</keyword>
<sequence>MNSRRDFLKLLSLFSFAGSAPLLQAQELKRTNQPEQPVRIGYLPITDATPLLVAHAQKLFEKQGIKAEKPIMFRSWSQLVEAFLSGEVNLVHLLSPMSLWLKYAANAPVKAVMWNHLAGSALTVQPQIERISDLGGKTVAIPFWYSIHNIVVQQLLQANNLSVTTKKPKENEVKLVVMSPSDMVTALANGVIAGFIVAEPFNALAEAKGVGKILRFSADVWRDHACCLTMMHEQDVTERPEWTQKVVNALTESQVFCVNQPLEVAKTLARGNGYTPHSQEVLERVLAPSEQQWAEYLARGAVKHPEWHTHGHQQRIGFQPYPFDSYMEKLVEFLQTTKLAGNNGFLAELNPTQVARELNAPQFVKKSLEQGDYLTVFGLQNGFERVEEIDV</sequence>
<evidence type="ECO:0000256" key="6">
    <source>
        <dbReference type="ARBA" id="ARBA00024031"/>
    </source>
</evidence>
<evidence type="ECO:0000313" key="9">
    <source>
        <dbReference type="Proteomes" id="UP000254867"/>
    </source>
</evidence>
<proteinExistence type="inferred from homology"/>
<dbReference type="PROSITE" id="PS51318">
    <property type="entry name" value="TAT"/>
    <property type="match status" value="1"/>
</dbReference>
<dbReference type="SUPFAM" id="SSF53850">
    <property type="entry name" value="Periplasmic binding protein-like II"/>
    <property type="match status" value="1"/>
</dbReference>
<feature type="chain" id="PRO_5016928392" evidence="7">
    <location>
        <begin position="26"/>
        <end position="391"/>
    </location>
</feature>
<dbReference type="InterPro" id="IPR044527">
    <property type="entry name" value="NrtA/CpmA_ABC-bd_dom"/>
</dbReference>
<evidence type="ECO:0000256" key="2">
    <source>
        <dbReference type="ARBA" id="ARBA00022448"/>
    </source>
</evidence>
<protein>
    <submittedName>
        <fullName evidence="8">Nitrate/sulfonate/bicarbonate ABC transporter periplasmic protein</fullName>
        <ecNumber evidence="8">3.6.3.-</ecNumber>
    </submittedName>
</protein>
<dbReference type="Pfam" id="PF13379">
    <property type="entry name" value="NMT1_2"/>
    <property type="match status" value="1"/>
</dbReference>
<comment type="subcellular location">
    <subcellularLocation>
        <location evidence="1">Endomembrane system</location>
    </subcellularLocation>
</comment>
<dbReference type="InterPro" id="IPR006311">
    <property type="entry name" value="TAT_signal"/>
</dbReference>
<evidence type="ECO:0000256" key="4">
    <source>
        <dbReference type="ARBA" id="ARBA00022519"/>
    </source>
</evidence>
<dbReference type="GO" id="GO:0012505">
    <property type="term" value="C:endomembrane system"/>
    <property type="evidence" value="ECO:0007669"/>
    <property type="project" value="UniProtKB-SubCell"/>
</dbReference>
<keyword evidence="5" id="KW-0472">Membrane</keyword>
<accession>A0A377I249</accession>
<keyword evidence="7" id="KW-0732">Signal</keyword>
<dbReference type="Gene3D" id="3.40.190.10">
    <property type="entry name" value="Periplasmic binding protein-like II"/>
    <property type="match status" value="2"/>
</dbReference>
<evidence type="ECO:0000256" key="5">
    <source>
        <dbReference type="ARBA" id="ARBA00023136"/>
    </source>
</evidence>
<evidence type="ECO:0000256" key="1">
    <source>
        <dbReference type="ARBA" id="ARBA00004308"/>
    </source>
</evidence>
<organism evidence="8 9">
    <name type="scientific">Haemophilus parahaemolyticus</name>
    <dbReference type="NCBI Taxonomy" id="735"/>
    <lineage>
        <taxon>Bacteria</taxon>
        <taxon>Pseudomonadati</taxon>
        <taxon>Pseudomonadota</taxon>
        <taxon>Gammaproteobacteria</taxon>
        <taxon>Pasteurellales</taxon>
        <taxon>Pasteurellaceae</taxon>
        <taxon>Haemophilus</taxon>
    </lineage>
</organism>
<evidence type="ECO:0000256" key="3">
    <source>
        <dbReference type="ARBA" id="ARBA00022475"/>
    </source>
</evidence>
<gene>
    <name evidence="8" type="primary">cmpC</name>
    <name evidence="8" type="ORF">NCTC10794_01495</name>
</gene>
<feature type="signal peptide" evidence="7">
    <location>
        <begin position="1"/>
        <end position="25"/>
    </location>
</feature>
<evidence type="ECO:0000313" key="8">
    <source>
        <dbReference type="EMBL" id="STO64429.1"/>
    </source>
</evidence>
<dbReference type="RefSeq" id="WP_119222851.1">
    <property type="nucleotide sequence ID" value="NZ_JAWFOS010000004.1"/>
</dbReference>
<dbReference type="EMBL" id="UGHH01000002">
    <property type="protein sequence ID" value="STO64429.1"/>
    <property type="molecule type" value="Genomic_DNA"/>
</dbReference>
<dbReference type="AlphaFoldDB" id="A0A377I249"/>
<reference evidence="8 9" key="1">
    <citation type="submission" date="2018-06" db="EMBL/GenBank/DDBJ databases">
        <authorList>
            <consortium name="Pathogen Informatics"/>
            <person name="Doyle S."/>
        </authorList>
    </citation>
    <scope>NUCLEOTIDE SEQUENCE [LARGE SCALE GENOMIC DNA]</scope>
    <source>
        <strain evidence="8 9">NCTC10794</strain>
    </source>
</reference>
<dbReference type="GO" id="GO:0016787">
    <property type="term" value="F:hydrolase activity"/>
    <property type="evidence" value="ECO:0007669"/>
    <property type="project" value="UniProtKB-KW"/>
</dbReference>
<dbReference type="CDD" id="cd13553">
    <property type="entry name" value="PBP2_NrtA_CpmA_like"/>
    <property type="match status" value="1"/>
</dbReference>
<dbReference type="PANTHER" id="PTHR30024">
    <property type="entry name" value="ALIPHATIC SULFONATES-BINDING PROTEIN-RELATED"/>
    <property type="match status" value="1"/>
</dbReference>
<keyword evidence="3" id="KW-1003">Cell membrane</keyword>
<evidence type="ECO:0000256" key="7">
    <source>
        <dbReference type="SAM" id="SignalP"/>
    </source>
</evidence>
<comment type="similarity">
    <text evidence="6">Belongs to the CmpA/NrtA family.</text>
</comment>
<keyword evidence="2" id="KW-0813">Transport</keyword>
<dbReference type="EC" id="3.6.3.-" evidence="8"/>
<dbReference type="PANTHER" id="PTHR30024:SF43">
    <property type="entry name" value="BLL4572 PROTEIN"/>
    <property type="match status" value="1"/>
</dbReference>
<name>A0A377I249_HAEPH</name>